<name>A0A2N9H5H6_FAGSY</name>
<feature type="domain" description="CCHC-type" evidence="4">
    <location>
        <begin position="227"/>
        <end position="240"/>
    </location>
</feature>
<organism evidence="5">
    <name type="scientific">Fagus sylvatica</name>
    <name type="common">Beechnut</name>
    <dbReference type="NCBI Taxonomy" id="28930"/>
    <lineage>
        <taxon>Eukaryota</taxon>
        <taxon>Viridiplantae</taxon>
        <taxon>Streptophyta</taxon>
        <taxon>Embryophyta</taxon>
        <taxon>Tracheophyta</taxon>
        <taxon>Spermatophyta</taxon>
        <taxon>Magnoliopsida</taxon>
        <taxon>eudicotyledons</taxon>
        <taxon>Gunneridae</taxon>
        <taxon>Pentapetalae</taxon>
        <taxon>rosids</taxon>
        <taxon>fabids</taxon>
        <taxon>Fagales</taxon>
        <taxon>Fagaceae</taxon>
        <taxon>Fagus</taxon>
    </lineage>
</organism>
<accession>A0A2N9H5H6</accession>
<proteinExistence type="predicted"/>
<dbReference type="Gene3D" id="3.60.10.10">
    <property type="entry name" value="Endonuclease/exonuclease/phosphatase"/>
    <property type="match status" value="1"/>
</dbReference>
<evidence type="ECO:0000256" key="2">
    <source>
        <dbReference type="SAM" id="MobiDB-lite"/>
    </source>
</evidence>
<dbReference type="Pfam" id="PF14392">
    <property type="entry name" value="zf-CCHC_4"/>
    <property type="match status" value="1"/>
</dbReference>
<evidence type="ECO:0000256" key="1">
    <source>
        <dbReference type="PROSITE-ProRule" id="PRU00047"/>
    </source>
</evidence>
<dbReference type="EMBL" id="OIVN01002882">
    <property type="protein sequence ID" value="SPD07155.1"/>
    <property type="molecule type" value="Genomic_DNA"/>
</dbReference>
<dbReference type="GO" id="GO:0004523">
    <property type="term" value="F:RNA-DNA hybrid ribonuclease activity"/>
    <property type="evidence" value="ECO:0007669"/>
    <property type="project" value="InterPro"/>
</dbReference>
<gene>
    <name evidence="5" type="ORF">FSB_LOCUS35037</name>
</gene>
<feature type="signal peptide" evidence="3">
    <location>
        <begin position="1"/>
        <end position="26"/>
    </location>
</feature>
<dbReference type="InterPro" id="IPR025836">
    <property type="entry name" value="Zn_knuckle_CX2CX4HX4C"/>
</dbReference>
<evidence type="ECO:0000256" key="3">
    <source>
        <dbReference type="SAM" id="SignalP"/>
    </source>
</evidence>
<dbReference type="Pfam" id="PF13966">
    <property type="entry name" value="zf-RVT"/>
    <property type="match status" value="1"/>
</dbReference>
<keyword evidence="1" id="KW-0479">Metal-binding</keyword>
<dbReference type="InterPro" id="IPR025558">
    <property type="entry name" value="DUF4283"/>
</dbReference>
<dbReference type="InterPro" id="IPR036691">
    <property type="entry name" value="Endo/exonu/phosph_ase_sf"/>
</dbReference>
<keyword evidence="3" id="KW-0732">Signal</keyword>
<evidence type="ECO:0000259" key="4">
    <source>
        <dbReference type="PROSITE" id="PS50158"/>
    </source>
</evidence>
<sequence>MSRPQLLMARALLTLLEALFVRGASAKLLGDPTLCVTFIMAEELEELCRRMQLSDTERHYVNLRKDPIGRSSQEAQYSVLFKLLTYRPFNVEAFKGSIRALWTKLGGLTIRDIDDNLFLAVFKERDDMERIFVQSPWTFDKKLVQIVRFEGDLQPTAVKFKHSAFWIRVFNLPIKSMIREVGEDIGRGIGRLVEVDVPENGLGWAEDNDGGSQFWVDFKYEHLPIFCYRCGIIGHSRSDCVATRRNHMAQSDEEHLSSTSGARAAAPADNSQPVPQVEVESSGADSGTKPVGQTFRDVEESIIPTAVEDEVIQVEMVGEVFPEPYPMDFQTFTKEDKDGSSWGNNGQGSGYIRGDKDKILGDLVAPHKGRRLHEGKHVGNDIMGPKPKEKPVYSYVALVSFTRPSTWKKRARMHASVEERVLDPHQDVNVHGKRAFVGDVSSVAAEITEPSLKRRQLSGVKLMNFTLLCKKEGPNIVFLMETRLPVRSLEWLRVRLGMRACLGVERNGIGTGGGLALLWDSTLQINIQSYSPHHIDADVVQPGGLTWRLTGFYGHPERTMRSRSWNLLRHLHALQARPWLDLGYIGADFTWTNGRYDGGLVRVRLDHCVANEDWIQLFSGATNSHLSVASSDHMALLLDSRENIQPIPPIRHRRNLFRFEKSWLREQGCEDTIAAAWDIHPISTAMFRVTQKIKQCYINILQWSQSLVKATPCLIDSKQRELEELEMCQSEDYDVQANIDEVTRASDSVFTPTMNNTLLCPFLEAEVRIALFQMHPSKAPGPDEGLSALLRKAERDSLLRAGLCAEISSMATRFWWGQKDGERKIHWLSKQKLMKAKKEGGIEFRDIALFNKTLLAKQAWRLLQNPASLVFRMFKAKYFPHTPFLEATVPHNASYLWRSICDSIVVLKAGLRWRVGNGETIKIWRDKWLPCPTTYSVISPRQALKENATVDSLIDRDTMQWRSELLDRVFLPRDAEVIRAIPLSARQPRDCLIWAGTKKGIFTVKSAYDMLLSQAQVSEASTSSPFSGENHLWSSIWSASVPPKIITFMWRACKDILPTQTKLFDKGCIHTFTCLWCGEEAETRDHVLWQCDFLESGQLLNENFCGGSLACPRWQFPGPNRYKLNVAYSLSPGNVQAGLGVLMRDSSGSVAAAMCTRVRWDGEVLQVHARSLLMALQFAYDVGLRALEVDVGCQELLGLISRGSPCFASMRVLIDDICLWHLSFDFLSFSFIEKSVTKRLMLWLQRLCPHTWNKFGWKTNQLVYHPLVQFDSLQ</sequence>
<feature type="region of interest" description="Disordered" evidence="2">
    <location>
        <begin position="250"/>
        <end position="297"/>
    </location>
</feature>
<dbReference type="InterPro" id="IPR040256">
    <property type="entry name" value="At4g02000-like"/>
</dbReference>
<keyword evidence="1" id="KW-0862">Zinc</keyword>
<dbReference type="Pfam" id="PF14111">
    <property type="entry name" value="DUF4283"/>
    <property type="match status" value="1"/>
</dbReference>
<dbReference type="GO" id="GO:0008270">
    <property type="term" value="F:zinc ion binding"/>
    <property type="evidence" value="ECO:0007669"/>
    <property type="project" value="UniProtKB-KW"/>
</dbReference>
<dbReference type="Pfam" id="PF13456">
    <property type="entry name" value="RVT_3"/>
    <property type="match status" value="1"/>
</dbReference>
<dbReference type="PANTHER" id="PTHR31286:SF167">
    <property type="entry name" value="OS09G0268800 PROTEIN"/>
    <property type="match status" value="1"/>
</dbReference>
<feature type="chain" id="PRO_5014744315" description="CCHC-type domain-containing protein" evidence="3">
    <location>
        <begin position="27"/>
        <end position="1274"/>
    </location>
</feature>
<keyword evidence="1" id="KW-0863">Zinc-finger</keyword>
<evidence type="ECO:0000313" key="5">
    <source>
        <dbReference type="EMBL" id="SPD07155.1"/>
    </source>
</evidence>
<dbReference type="AlphaFoldDB" id="A0A2N9H5H6"/>
<dbReference type="PANTHER" id="PTHR31286">
    <property type="entry name" value="GLYCINE-RICH CELL WALL STRUCTURAL PROTEIN 1.8-LIKE"/>
    <property type="match status" value="1"/>
</dbReference>
<dbReference type="GO" id="GO:0003676">
    <property type="term" value="F:nucleic acid binding"/>
    <property type="evidence" value="ECO:0007669"/>
    <property type="project" value="InterPro"/>
</dbReference>
<dbReference type="InterPro" id="IPR001878">
    <property type="entry name" value="Znf_CCHC"/>
</dbReference>
<dbReference type="InterPro" id="IPR002156">
    <property type="entry name" value="RNaseH_domain"/>
</dbReference>
<protein>
    <recommendedName>
        <fullName evidence="4">CCHC-type domain-containing protein</fullName>
    </recommendedName>
</protein>
<dbReference type="InterPro" id="IPR026960">
    <property type="entry name" value="RVT-Znf"/>
</dbReference>
<dbReference type="PROSITE" id="PS50158">
    <property type="entry name" value="ZF_CCHC"/>
    <property type="match status" value="1"/>
</dbReference>
<dbReference type="SUPFAM" id="SSF56219">
    <property type="entry name" value="DNase I-like"/>
    <property type="match status" value="1"/>
</dbReference>
<reference evidence="5" key="1">
    <citation type="submission" date="2018-02" db="EMBL/GenBank/DDBJ databases">
        <authorList>
            <person name="Cohen D.B."/>
            <person name="Kent A.D."/>
        </authorList>
    </citation>
    <scope>NUCLEOTIDE SEQUENCE</scope>
</reference>